<dbReference type="CDD" id="cd03691">
    <property type="entry name" value="BipA_TypA_II"/>
    <property type="match status" value="1"/>
</dbReference>
<dbReference type="GO" id="GO:0005525">
    <property type="term" value="F:GTP binding"/>
    <property type="evidence" value="ECO:0007669"/>
    <property type="project" value="UniProtKB-UniRule"/>
</dbReference>
<dbReference type="GO" id="GO:0003924">
    <property type="term" value="F:GTPase activity"/>
    <property type="evidence" value="ECO:0007669"/>
    <property type="project" value="UniProtKB-UniRule"/>
</dbReference>
<keyword evidence="4" id="KW-0820">tRNA-binding</keyword>
<keyword evidence="4" id="KW-0963">Cytoplasm</keyword>
<evidence type="ECO:0000256" key="1">
    <source>
        <dbReference type="ARBA" id="ARBA00022741"/>
    </source>
</evidence>
<evidence type="ECO:0000256" key="2">
    <source>
        <dbReference type="ARBA" id="ARBA00023134"/>
    </source>
</evidence>
<dbReference type="NCBIfam" id="TIGR00231">
    <property type="entry name" value="small_GTP"/>
    <property type="match status" value="1"/>
</dbReference>
<dbReference type="InterPro" id="IPR027417">
    <property type="entry name" value="P-loop_NTPase"/>
</dbReference>
<dbReference type="InterPro" id="IPR006298">
    <property type="entry name" value="BipA"/>
</dbReference>
<dbReference type="NCBIfam" id="TIGR01394">
    <property type="entry name" value="TypA_BipA"/>
    <property type="match status" value="1"/>
</dbReference>
<evidence type="ECO:0000256" key="4">
    <source>
        <dbReference type="HAMAP-Rule" id="MF_00849"/>
    </source>
</evidence>
<dbReference type="Gene3D" id="3.30.70.870">
    <property type="entry name" value="Elongation Factor G (Translational Gtpase), domain 3"/>
    <property type="match status" value="1"/>
</dbReference>
<dbReference type="HAMAP" id="MF_00849">
    <property type="entry name" value="BipA"/>
    <property type="match status" value="1"/>
</dbReference>
<dbReference type="InterPro" id="IPR000795">
    <property type="entry name" value="T_Tr_GTP-bd_dom"/>
</dbReference>
<comment type="caution">
    <text evidence="6">The sequence shown here is derived from an EMBL/GenBank/DDBJ whole genome shotgun (WGS) entry which is preliminary data.</text>
</comment>
<evidence type="ECO:0000313" key="6">
    <source>
        <dbReference type="EMBL" id="KJZ09105.1"/>
    </source>
</evidence>
<feature type="binding site" evidence="4">
    <location>
        <begin position="16"/>
        <end position="21"/>
    </location>
    <ligand>
        <name>GTP</name>
        <dbReference type="ChEBI" id="CHEBI:37565"/>
    </ligand>
</feature>
<protein>
    <recommendedName>
        <fullName evidence="4">Large ribosomal subunit assembly factor BipA</fullName>
        <ecNumber evidence="4">3.6.5.-</ecNumber>
    </recommendedName>
    <alternativeName>
        <fullName evidence="4">GTP-binding protein BipA</fullName>
    </alternativeName>
</protein>
<dbReference type="FunFam" id="3.30.70.240:FF:000002">
    <property type="entry name" value="GTP-binding protein TypA"/>
    <property type="match status" value="1"/>
</dbReference>
<dbReference type="InterPro" id="IPR009000">
    <property type="entry name" value="Transl_B-barrel_sf"/>
</dbReference>
<dbReference type="InterPro" id="IPR042116">
    <property type="entry name" value="TypA/BipA_C"/>
</dbReference>
<comment type="function">
    <text evidence="4">A 50S ribosomal subunit assembly protein with GTPase activity, required for 50S subunit assembly at low temperatures, may also play a role in translation. Binds GTP and analogs. Binds the 70S ribosome between the 30S and 50S subunits, in a similar position as ribosome-bound EF-G; it contacts a number of ribosomal proteins, both rRNAs and the A-site tRNA.</text>
</comment>
<dbReference type="GO" id="GO:0000049">
    <property type="term" value="F:tRNA binding"/>
    <property type="evidence" value="ECO:0007669"/>
    <property type="project" value="UniProtKB-KW"/>
</dbReference>
<keyword evidence="2 4" id="KW-0342">GTP-binding</keyword>
<keyword evidence="4" id="KW-0690">Ribosome biogenesis</keyword>
<keyword evidence="7" id="KW-1185">Reference proteome</keyword>
<dbReference type="AlphaFoldDB" id="A0A0F4QPA7"/>
<organism evidence="6 7">
    <name type="scientific">Pseudoalteromonas rubra</name>
    <dbReference type="NCBI Taxonomy" id="43658"/>
    <lineage>
        <taxon>Bacteria</taxon>
        <taxon>Pseudomonadati</taxon>
        <taxon>Pseudomonadota</taxon>
        <taxon>Gammaproteobacteria</taxon>
        <taxon>Alteromonadales</taxon>
        <taxon>Pseudoalteromonadaceae</taxon>
        <taxon>Pseudoalteromonas</taxon>
    </lineage>
</organism>
<evidence type="ECO:0000313" key="7">
    <source>
        <dbReference type="Proteomes" id="UP000033452"/>
    </source>
</evidence>
<proteinExistence type="inferred from homology"/>
<dbReference type="FunFam" id="2.40.30.10:FF:000016">
    <property type="entry name" value="GTP-binding protein TypA"/>
    <property type="match status" value="1"/>
</dbReference>
<dbReference type="EC" id="3.6.5.-" evidence="4"/>
<dbReference type="GO" id="GO:0010467">
    <property type="term" value="P:gene expression"/>
    <property type="evidence" value="ECO:0007669"/>
    <property type="project" value="UniProtKB-ARBA"/>
</dbReference>
<comment type="catalytic activity">
    <reaction evidence="3 4">
        <text>GTP + H2O = GDP + phosphate + H(+)</text>
        <dbReference type="Rhea" id="RHEA:19669"/>
        <dbReference type="ChEBI" id="CHEBI:15377"/>
        <dbReference type="ChEBI" id="CHEBI:15378"/>
        <dbReference type="ChEBI" id="CHEBI:37565"/>
        <dbReference type="ChEBI" id="CHEBI:43474"/>
        <dbReference type="ChEBI" id="CHEBI:58189"/>
    </reaction>
</comment>
<dbReference type="Pfam" id="PF00679">
    <property type="entry name" value="EFG_C"/>
    <property type="match status" value="1"/>
</dbReference>
<dbReference type="CDD" id="cd16263">
    <property type="entry name" value="BipA_III"/>
    <property type="match status" value="1"/>
</dbReference>
<comment type="subunit">
    <text evidence="4">Monomer.</text>
</comment>
<evidence type="ECO:0000256" key="3">
    <source>
        <dbReference type="ARBA" id="ARBA00048548"/>
    </source>
</evidence>
<dbReference type="SUPFAM" id="SSF54980">
    <property type="entry name" value="EF-G C-terminal domain-like"/>
    <property type="match status" value="2"/>
</dbReference>
<dbReference type="InterPro" id="IPR000640">
    <property type="entry name" value="EFG_V-like"/>
</dbReference>
<dbReference type="GO" id="GO:0000027">
    <property type="term" value="P:ribosomal large subunit assembly"/>
    <property type="evidence" value="ECO:0007669"/>
    <property type="project" value="UniProtKB-UniRule"/>
</dbReference>
<dbReference type="GO" id="GO:0019843">
    <property type="term" value="F:rRNA binding"/>
    <property type="evidence" value="ECO:0007669"/>
    <property type="project" value="UniProtKB-KW"/>
</dbReference>
<dbReference type="FunFam" id="3.40.50.300:FF:000055">
    <property type="entry name" value="GTP-binding protein TypA"/>
    <property type="match status" value="1"/>
</dbReference>
<keyword evidence="4" id="KW-0378">Hydrolase</keyword>
<dbReference type="EMBL" id="JXYA01000021">
    <property type="protein sequence ID" value="KJZ09105.1"/>
    <property type="molecule type" value="Genomic_DNA"/>
</dbReference>
<dbReference type="GO" id="GO:0005829">
    <property type="term" value="C:cytosol"/>
    <property type="evidence" value="ECO:0007669"/>
    <property type="project" value="TreeGrafter"/>
</dbReference>
<dbReference type="PANTHER" id="PTHR42908">
    <property type="entry name" value="TRANSLATION ELONGATION FACTOR-RELATED"/>
    <property type="match status" value="1"/>
</dbReference>
<dbReference type="FunFam" id="3.30.70.870:FF:000003">
    <property type="entry name" value="GTP-binding protein TypA"/>
    <property type="match status" value="1"/>
</dbReference>
<feature type="domain" description="Tr-type G" evidence="5">
    <location>
        <begin position="4"/>
        <end position="199"/>
    </location>
</feature>
<keyword evidence="1 4" id="KW-0547">Nucleotide-binding</keyword>
<dbReference type="Gene3D" id="3.40.50.300">
    <property type="entry name" value="P-loop containing nucleotide triphosphate hydrolases"/>
    <property type="match status" value="1"/>
</dbReference>
<dbReference type="OrthoDB" id="9804431at2"/>
<gene>
    <name evidence="4" type="primary">bipA</name>
    <name evidence="6" type="ORF">TW77_10245</name>
</gene>
<dbReference type="PRINTS" id="PR00315">
    <property type="entry name" value="ELONGATNFCT"/>
</dbReference>
<dbReference type="CDD" id="cd03710">
    <property type="entry name" value="BipA_TypA_C"/>
    <property type="match status" value="1"/>
</dbReference>
<dbReference type="InterPro" id="IPR048876">
    <property type="entry name" value="BipA_C"/>
</dbReference>
<accession>A0A0F4QPA7</accession>
<sequence>MSIEKLRNIAIIAHVDHGKTTLVDKLLEQSGTLETRGGNEERVMDSNDIEKERGITILAKNTAIEWNDYHINIVDTPGHADFGGEVERVLSMVDSVLLLVDAQEGPMPQTRFVTQKAFALGLKPIVVINKIDKPGARPDWVMDQVFDLFDNLGATDEQLDFQVIYASAINGWATLDLDEPSDNMQPMFEAIVEQVEKPDADPEGAFQMQISQLDYNSYIGVIGVGRIKRGTVKVNQQVTIVGADGSTRNGKVGQVLTYLGLDRHEAQEAQAGDIIAITGLGELKISDTVCDVNAVEALPALSVDEPTVTMTFSVNTSPFSGQEGKFVTSRNILERLQAELVHNVALRVEETDNPDSFRVSGRGELHLGILIENMRREGYELAVSRPEVILREVDGQLEEPYETVTVDVEEEHQGSIMEQLGLRKAEMTDMAPDGKGRIRMDFMMPSRGLIGFQTDFMTLTSGSGLMYHTFDHYGPHKGGNIGQRKNGVLIANAAGKALTNALFNLQDRGKLFIGHGVEVYEGMIIGIHARDNDLTVNALKGKQLTNVRASGTDEAQNLVPPIIMTLEQALEFIDDDELVEVTPESIRIRKKLLTESERKRASRQAK</sequence>
<keyword evidence="4" id="KW-0694">RNA-binding</keyword>
<dbReference type="GO" id="GO:0097216">
    <property type="term" value="F:guanosine tetraphosphate binding"/>
    <property type="evidence" value="ECO:0007669"/>
    <property type="project" value="UniProtKB-ARBA"/>
</dbReference>
<dbReference type="InterPro" id="IPR035647">
    <property type="entry name" value="EFG_III/V"/>
</dbReference>
<comment type="similarity">
    <text evidence="4">Belongs to the TRAFAC class translation factor GTPase superfamily. Classic translation factor GTPase family. BipA subfamily.</text>
</comment>
<dbReference type="Gene3D" id="3.30.70.240">
    <property type="match status" value="1"/>
</dbReference>
<dbReference type="GO" id="GO:1990904">
    <property type="term" value="C:ribonucleoprotein complex"/>
    <property type="evidence" value="ECO:0007669"/>
    <property type="project" value="TreeGrafter"/>
</dbReference>
<dbReference type="PROSITE" id="PS00301">
    <property type="entry name" value="G_TR_1"/>
    <property type="match status" value="1"/>
</dbReference>
<feature type="binding site" evidence="4">
    <location>
        <begin position="129"/>
        <end position="132"/>
    </location>
    <ligand>
        <name>GTP</name>
        <dbReference type="ChEBI" id="CHEBI:37565"/>
    </ligand>
</feature>
<dbReference type="RefSeq" id="WP_046004890.1">
    <property type="nucleotide sequence ID" value="NZ_JXYA01000021.1"/>
</dbReference>
<dbReference type="Gene3D" id="2.40.50.250">
    <property type="entry name" value="bipa protein"/>
    <property type="match status" value="1"/>
</dbReference>
<evidence type="ECO:0000259" key="5">
    <source>
        <dbReference type="PROSITE" id="PS51722"/>
    </source>
</evidence>
<comment type="subcellular location">
    <subcellularLocation>
        <location evidence="4">Cytoplasm</location>
    </subcellularLocation>
    <text evidence="4">Binds to ribosomes.</text>
</comment>
<dbReference type="InterPro" id="IPR005225">
    <property type="entry name" value="Small_GTP-bd"/>
</dbReference>
<dbReference type="InterPro" id="IPR035651">
    <property type="entry name" value="BipA_V"/>
</dbReference>
<dbReference type="Gene3D" id="2.40.30.10">
    <property type="entry name" value="Translation factors"/>
    <property type="match status" value="1"/>
</dbReference>
<dbReference type="PROSITE" id="PS51722">
    <property type="entry name" value="G_TR_2"/>
    <property type="match status" value="1"/>
</dbReference>
<dbReference type="SUPFAM" id="SSF50447">
    <property type="entry name" value="Translation proteins"/>
    <property type="match status" value="1"/>
</dbReference>
<dbReference type="SUPFAM" id="SSF52540">
    <property type="entry name" value="P-loop containing nucleoside triphosphate hydrolases"/>
    <property type="match status" value="1"/>
</dbReference>
<dbReference type="InterPro" id="IPR031157">
    <property type="entry name" value="G_TR_CS"/>
</dbReference>
<dbReference type="Proteomes" id="UP000033452">
    <property type="component" value="Unassembled WGS sequence"/>
</dbReference>
<dbReference type="Pfam" id="PF00009">
    <property type="entry name" value="GTP_EFTU"/>
    <property type="match status" value="1"/>
</dbReference>
<reference evidence="6 7" key="1">
    <citation type="journal article" date="2015" name="BMC Genomics">
        <title>Genome mining reveals unlocked bioactive potential of marine Gram-negative bacteria.</title>
        <authorList>
            <person name="Machado H."/>
            <person name="Sonnenschein E.C."/>
            <person name="Melchiorsen J."/>
            <person name="Gram L."/>
        </authorList>
    </citation>
    <scope>NUCLEOTIDE SEQUENCE [LARGE SCALE GENOMIC DNA]</scope>
    <source>
        <strain evidence="6 7">S2471</strain>
    </source>
</reference>
<dbReference type="CDD" id="cd01891">
    <property type="entry name" value="TypA_BipA"/>
    <property type="match status" value="1"/>
</dbReference>
<dbReference type="FunFam" id="2.40.50.250:FF:000001">
    <property type="entry name" value="GTP-binding protein TypA"/>
    <property type="match status" value="1"/>
</dbReference>
<dbReference type="InterPro" id="IPR047041">
    <property type="entry name" value="BipA_GTP-bd_dom"/>
</dbReference>
<keyword evidence="4" id="KW-0699">rRNA-binding</keyword>
<dbReference type="Pfam" id="PF21018">
    <property type="entry name" value="BipA_C"/>
    <property type="match status" value="1"/>
</dbReference>
<dbReference type="InterPro" id="IPR004161">
    <property type="entry name" value="EFTu-like_2"/>
</dbReference>
<dbReference type="PANTHER" id="PTHR42908:SF8">
    <property type="entry name" value="TR-TYPE G DOMAIN-CONTAINING PROTEIN"/>
    <property type="match status" value="1"/>
</dbReference>
<dbReference type="PATRIC" id="fig|43658.5.peg.2174"/>
<dbReference type="InterPro" id="IPR047042">
    <property type="entry name" value="BipA_II"/>
</dbReference>
<dbReference type="InterPro" id="IPR047043">
    <property type="entry name" value="BipA_III"/>
</dbReference>
<dbReference type="Pfam" id="PF03144">
    <property type="entry name" value="GTP_EFTU_D2"/>
    <property type="match status" value="1"/>
</dbReference>
<name>A0A0F4QPA7_9GAMM</name>
<dbReference type="GO" id="GO:0043022">
    <property type="term" value="F:ribosome binding"/>
    <property type="evidence" value="ECO:0007669"/>
    <property type="project" value="UniProtKB-UniRule"/>
</dbReference>
<dbReference type="GO" id="GO:0009409">
    <property type="term" value="P:response to cold"/>
    <property type="evidence" value="ECO:0007669"/>
    <property type="project" value="UniProtKB-ARBA"/>
</dbReference>